<evidence type="ECO:0008006" key="3">
    <source>
        <dbReference type="Google" id="ProtNLM"/>
    </source>
</evidence>
<dbReference type="Proteomes" id="UP001597389">
    <property type="component" value="Unassembled WGS sequence"/>
</dbReference>
<proteinExistence type="predicted"/>
<organism evidence="1 2">
    <name type="scientific">Rubritalea tangerina</name>
    <dbReference type="NCBI Taxonomy" id="430798"/>
    <lineage>
        <taxon>Bacteria</taxon>
        <taxon>Pseudomonadati</taxon>
        <taxon>Verrucomicrobiota</taxon>
        <taxon>Verrucomicrobiia</taxon>
        <taxon>Verrucomicrobiales</taxon>
        <taxon>Rubritaleaceae</taxon>
        <taxon>Rubritalea</taxon>
    </lineage>
</organism>
<keyword evidence="2" id="KW-1185">Reference proteome</keyword>
<gene>
    <name evidence="1" type="ORF">ACFSW8_10240</name>
</gene>
<name>A0ABW4ZCD5_9BACT</name>
<evidence type="ECO:0000313" key="2">
    <source>
        <dbReference type="Proteomes" id="UP001597389"/>
    </source>
</evidence>
<reference evidence="2" key="1">
    <citation type="journal article" date="2019" name="Int. J. Syst. Evol. Microbiol.">
        <title>The Global Catalogue of Microorganisms (GCM) 10K type strain sequencing project: providing services to taxonomists for standard genome sequencing and annotation.</title>
        <authorList>
            <consortium name="The Broad Institute Genomics Platform"/>
            <consortium name="The Broad Institute Genome Sequencing Center for Infectious Disease"/>
            <person name="Wu L."/>
            <person name="Ma J."/>
        </authorList>
    </citation>
    <scope>NUCLEOTIDE SEQUENCE [LARGE SCALE GENOMIC DNA]</scope>
    <source>
        <strain evidence="2">CCUG 57942</strain>
    </source>
</reference>
<evidence type="ECO:0000313" key="1">
    <source>
        <dbReference type="EMBL" id="MFD2159277.1"/>
    </source>
</evidence>
<protein>
    <recommendedName>
        <fullName evidence="3">DUF1877 family protein</fullName>
    </recommendedName>
</protein>
<sequence length="186" mass="20561">MITFTRVNIEDIDSFLHDEELVLTLINELGFDSSLLKQLAGNTTALDPEALFHSLENRWNGHGQVFSLEDQMALLESAFAAYDKPETTSLTRLSTAGRATPVSHDGTLIRLLFPHDISNINEALIAAPVENLQAASQKKVATLPEPYNTLESLISAPLWQIYDGLCTFFQNASDADEYILVAKHNS</sequence>
<comment type="caution">
    <text evidence="1">The sequence shown here is derived from an EMBL/GenBank/DDBJ whole genome shotgun (WGS) entry which is preliminary data.</text>
</comment>
<dbReference type="EMBL" id="JBHUJB010000042">
    <property type="protein sequence ID" value="MFD2159277.1"/>
    <property type="molecule type" value="Genomic_DNA"/>
</dbReference>
<accession>A0ABW4ZCD5</accession>
<dbReference type="RefSeq" id="WP_377086831.1">
    <property type="nucleotide sequence ID" value="NZ_JBHSJL010000014.1"/>
</dbReference>